<keyword evidence="3" id="KW-1185">Reference proteome</keyword>
<organism evidence="2 3">
    <name type="scientific">Bdellovibrio bacteriovorus</name>
    <dbReference type="NCBI Taxonomy" id="959"/>
    <lineage>
        <taxon>Bacteria</taxon>
        <taxon>Pseudomonadati</taxon>
        <taxon>Bdellovibrionota</taxon>
        <taxon>Bdellovibrionia</taxon>
        <taxon>Bdellovibrionales</taxon>
        <taxon>Pseudobdellovibrionaceae</taxon>
        <taxon>Bdellovibrio</taxon>
    </lineage>
</organism>
<evidence type="ECO:0000256" key="1">
    <source>
        <dbReference type="SAM" id="SignalP"/>
    </source>
</evidence>
<dbReference type="EMBL" id="LUKE01000001">
    <property type="protein sequence ID" value="KYG65579.1"/>
    <property type="molecule type" value="Genomic_DNA"/>
</dbReference>
<evidence type="ECO:0000313" key="2">
    <source>
        <dbReference type="EMBL" id="KYG65579.1"/>
    </source>
</evidence>
<name>A0A150WMR6_BDEBC</name>
<dbReference type="Proteomes" id="UP000075320">
    <property type="component" value="Unassembled WGS sequence"/>
</dbReference>
<evidence type="ECO:0000313" key="3">
    <source>
        <dbReference type="Proteomes" id="UP000075320"/>
    </source>
</evidence>
<keyword evidence="1" id="KW-0732">Signal</keyword>
<accession>A0A150WMR6</accession>
<reference evidence="2 3" key="1">
    <citation type="submission" date="2016-03" db="EMBL/GenBank/DDBJ databases">
        <authorList>
            <person name="Ploux O."/>
        </authorList>
    </citation>
    <scope>NUCLEOTIDE SEQUENCE [LARGE SCALE GENOMIC DNA]</scope>
    <source>
        <strain evidence="2 3">R0</strain>
    </source>
</reference>
<protein>
    <submittedName>
        <fullName evidence="2">Uncharacterized protein</fullName>
    </submittedName>
</protein>
<feature type="chain" id="PRO_5007573274" evidence="1">
    <location>
        <begin position="24"/>
        <end position="363"/>
    </location>
</feature>
<dbReference type="RefSeq" id="WP_061833123.1">
    <property type="nucleotide sequence ID" value="NZ_LUKE01000001.1"/>
</dbReference>
<gene>
    <name evidence="2" type="ORF">AZI86_00420</name>
</gene>
<proteinExistence type="predicted"/>
<sequence>MFRPKSLLSFILAFSSFSSSAWAQATFGAEFNFTNDLIDRTAQGSYVNSPESEAARDRMMKAVRNACANCYIQAKENGYGVKTYRVTYPDGWYFDIATDPAVVEVQTKPSTVAEIKLYQDRIQKHIFDTAASVDLLPASEIMGTHWAGSHIHIGAVSALGDGVAAVKLLKNFMVDFSNHPELAMGIFSADRANAPPLGMLPQAQRDAFAQICADVDAGKIRSINTFARRVRKEVYNVTIMQDWAPSTKYQAFNVNRIGDRAFDLLIQTFEIRAMRGQESSLDFLIQTELLEARIKHIQSLGKSIEVKIPNVYMSEEAKAEAFYKYVTETGLAFDPYVKFLTPAQRVFLPGIIARTPSLCRRIF</sequence>
<comment type="caution">
    <text evidence="2">The sequence shown here is derived from an EMBL/GenBank/DDBJ whole genome shotgun (WGS) entry which is preliminary data.</text>
</comment>
<feature type="signal peptide" evidence="1">
    <location>
        <begin position="1"/>
        <end position="23"/>
    </location>
</feature>
<dbReference type="AlphaFoldDB" id="A0A150WMR6"/>